<evidence type="ECO:0000256" key="7">
    <source>
        <dbReference type="ARBA" id="ARBA00022771"/>
    </source>
</evidence>
<comment type="subcellular location">
    <subcellularLocation>
        <location evidence="2">Cytoplasm</location>
    </subcellularLocation>
    <subcellularLocation>
        <location evidence="1">Nucleus</location>
    </subcellularLocation>
</comment>
<evidence type="ECO:0000256" key="6">
    <source>
        <dbReference type="ARBA" id="ARBA00022737"/>
    </source>
</evidence>
<dbReference type="Gene3D" id="3.30.710.10">
    <property type="entry name" value="Potassium Channel Kv1.1, Chain A"/>
    <property type="match status" value="2"/>
</dbReference>
<dbReference type="CDD" id="cd18231">
    <property type="entry name" value="BTB_POZ_ZBTB47_ZNF651"/>
    <property type="match status" value="1"/>
</dbReference>
<feature type="region of interest" description="Disordered" evidence="11">
    <location>
        <begin position="297"/>
        <end position="327"/>
    </location>
</feature>
<dbReference type="GO" id="GO:0008270">
    <property type="term" value="F:zinc ion binding"/>
    <property type="evidence" value="ECO:0007669"/>
    <property type="project" value="UniProtKB-KW"/>
</dbReference>
<keyword evidence="3" id="KW-0880">Kelch repeat</keyword>
<feature type="non-terminal residue" evidence="14">
    <location>
        <position position="1"/>
    </location>
</feature>
<dbReference type="InterPro" id="IPR036236">
    <property type="entry name" value="Znf_C2H2_sf"/>
</dbReference>
<keyword evidence="7 10" id="KW-0863">Zinc-finger</keyword>
<dbReference type="FunFam" id="3.30.160.60:FF:000284">
    <property type="entry name" value="Zinc finger protein 652 isoform X1"/>
    <property type="match status" value="1"/>
</dbReference>
<sequence length="967" mass="107929">LLVEKTTDSPAAEFSLVEDVALHFACLMGRLNEQRLFQPDLCDVDLVLVPQRSVFPAHKGVLAAYSQFFHSLFTQNKQLQRVELSLEALAPGGLQQILNFIYTSKLLVNAANVHEVLSAASLLQMADIAASCQELLDARSLGPPGPGAVALAQPAAGCTPAAPPYYCDIKQEADAPGLPKIYAREGPDPYSVRVEDGAGATGSTVPAALGPAQPFFKEEKEGGVEEAGGPPASLCKLEGGEELEEELGGSGTYSRREQSQIIVEVNLNNQTLHVSTGPEGKPGAATGPATMVLGREDGLQRHSEEEEDDEEEEDEEEEEEEGGGSVFNNRWYLEKHMNVTHSRMQICDQCGKRFLLESELLLHRQTDCERNIQKLWSLHEHNKIVHGYAEKKFSCEICEKKFYTMAHVRKHMVAHTKDMPFTCETCGKSFKRSMSLKVHSLQHSGEKPFRCENCNERFQYKYQLRSHMSIHIGHKQFMCQWCGKDFNMKQYFDEHMKTHTGTAIQRCVDCVRPSRKAGRAERRPPTMALGLEQAEEQRLYQQTLLQDGLKDMLDHGKFLDCVVRVGEREFPCHRLVLAACSPYFRARFLAEPESAGELRLEEVSPDVVAQVLHYLYTSEIALDEASVQDLFAAAHRFQIPSIFTICVSFLQKRLCLANCLAVFRLGLLLDCARLAVSARDFICARFSLVARDADFLGLSADELIAIISSDGLNVEKEEAVFEAVMRWASSGDAKAQAERQRALPTVFESVRFRLLPRAFLESRVERHPLVRSQPELLRKVQMVKDAHEGRITVLRKKKKEKGKESAGAKATDKGTTEAKVEEEEEEAERILPGILNDTLRFGMFLQDLIFMISEEGAVAYDPAANECYCASLSTQIPKNHVSLVTKENQIFVAGGLFYNEDNKEDPMSAYFLQVPGQPWEGRPVLTSGHWGAPWDPAEACVYLLGNVIGYRLRCRPGKMNDSHLPGG</sequence>
<dbReference type="InterPro" id="IPR013087">
    <property type="entry name" value="Znf_C2H2_type"/>
</dbReference>
<dbReference type="PANTHER" id="PTHR24394">
    <property type="entry name" value="ZINC FINGER PROTEIN"/>
    <property type="match status" value="1"/>
</dbReference>
<protein>
    <recommendedName>
        <fullName evidence="16">ZBTB47</fullName>
    </recommendedName>
</protein>
<dbReference type="SUPFAM" id="SSF54695">
    <property type="entry name" value="POZ domain"/>
    <property type="match status" value="2"/>
</dbReference>
<feature type="domain" description="BTB" evidence="12">
    <location>
        <begin position="42"/>
        <end position="110"/>
    </location>
</feature>
<evidence type="ECO:0000256" key="3">
    <source>
        <dbReference type="ARBA" id="ARBA00022441"/>
    </source>
</evidence>
<dbReference type="FunFam" id="3.30.160.60:FF:001300">
    <property type="entry name" value="Zinc finger and BTB domain-containing protein 47"/>
    <property type="match status" value="1"/>
</dbReference>
<dbReference type="GO" id="GO:0005634">
    <property type="term" value="C:nucleus"/>
    <property type="evidence" value="ECO:0007669"/>
    <property type="project" value="UniProtKB-SubCell"/>
</dbReference>
<dbReference type="InterPro" id="IPR011333">
    <property type="entry name" value="SKP1/BTB/POZ_sf"/>
</dbReference>
<dbReference type="AlphaFoldDB" id="A0A212C9C6"/>
<dbReference type="FunFam" id="3.30.710.10:FF:000006">
    <property type="entry name" value="Kelch repeat and BTB domain-containing 6"/>
    <property type="match status" value="1"/>
</dbReference>
<dbReference type="InterPro" id="IPR049524">
    <property type="entry name" value="ZBTB47_BTB_POZ"/>
</dbReference>
<dbReference type="Pfam" id="PF07707">
    <property type="entry name" value="BACK"/>
    <property type="match status" value="1"/>
</dbReference>
<dbReference type="Gene3D" id="1.25.40.420">
    <property type="match status" value="1"/>
</dbReference>
<dbReference type="InterPro" id="IPR000210">
    <property type="entry name" value="BTB/POZ_dom"/>
</dbReference>
<dbReference type="SUPFAM" id="SSF57667">
    <property type="entry name" value="beta-beta-alpha zinc fingers"/>
    <property type="match status" value="3"/>
</dbReference>
<keyword evidence="15" id="KW-1185">Reference proteome</keyword>
<evidence type="ECO:0000256" key="9">
    <source>
        <dbReference type="ARBA" id="ARBA00023242"/>
    </source>
</evidence>
<keyword evidence="9" id="KW-0539">Nucleus</keyword>
<feature type="domain" description="C2H2-type" evidence="13">
    <location>
        <begin position="393"/>
        <end position="420"/>
    </location>
</feature>
<evidence type="ECO:0000256" key="5">
    <source>
        <dbReference type="ARBA" id="ARBA00022723"/>
    </source>
</evidence>
<dbReference type="FunFam" id="3.30.710.10:FF:000100">
    <property type="entry name" value="Zinc finger and BTB domain containing 47"/>
    <property type="match status" value="1"/>
</dbReference>
<dbReference type="FunFam" id="1.25.40.420:FF:000001">
    <property type="entry name" value="Kelch-like family member 12"/>
    <property type="match status" value="1"/>
</dbReference>
<dbReference type="Gene3D" id="2.120.10.80">
    <property type="entry name" value="Kelch-type beta propeller"/>
    <property type="match status" value="1"/>
</dbReference>
<feature type="domain" description="C2H2-type" evidence="13">
    <location>
        <begin position="421"/>
        <end position="448"/>
    </location>
</feature>
<dbReference type="SMART" id="SM00225">
    <property type="entry name" value="BTB"/>
    <property type="match status" value="2"/>
</dbReference>
<dbReference type="GO" id="GO:0000981">
    <property type="term" value="F:DNA-binding transcription factor activity, RNA polymerase II-specific"/>
    <property type="evidence" value="ECO:0007669"/>
    <property type="project" value="TreeGrafter"/>
</dbReference>
<evidence type="ECO:0000256" key="8">
    <source>
        <dbReference type="ARBA" id="ARBA00022833"/>
    </source>
</evidence>
<feature type="region of interest" description="Disordered" evidence="11">
    <location>
        <begin position="796"/>
        <end position="823"/>
    </location>
</feature>
<dbReference type="EMBL" id="MKHE01000024">
    <property type="protein sequence ID" value="OWK02589.1"/>
    <property type="molecule type" value="Genomic_DNA"/>
</dbReference>
<evidence type="ECO:0000259" key="12">
    <source>
        <dbReference type="PROSITE" id="PS50097"/>
    </source>
</evidence>
<keyword evidence="8" id="KW-0862">Zinc</keyword>
<dbReference type="FunFam" id="3.30.160.60:FF:000312">
    <property type="entry name" value="Zinc finger and BTB domain-containing 47"/>
    <property type="match status" value="1"/>
</dbReference>
<evidence type="ECO:0000259" key="13">
    <source>
        <dbReference type="PROSITE" id="PS50157"/>
    </source>
</evidence>
<dbReference type="PROSITE" id="PS00028">
    <property type="entry name" value="ZINC_FINGER_C2H2_1"/>
    <property type="match status" value="4"/>
</dbReference>
<feature type="domain" description="BTB" evidence="12">
    <location>
        <begin position="559"/>
        <end position="624"/>
    </location>
</feature>
<gene>
    <name evidence="14" type="ORF">Celaphus_00010291</name>
</gene>
<dbReference type="InterPro" id="IPR011705">
    <property type="entry name" value="BACK"/>
</dbReference>
<dbReference type="PROSITE" id="PS50097">
    <property type="entry name" value="BTB"/>
    <property type="match status" value="2"/>
</dbReference>
<dbReference type="InterPro" id="IPR015915">
    <property type="entry name" value="Kelch-typ_b-propeller"/>
</dbReference>
<keyword evidence="6" id="KW-0677">Repeat</keyword>
<organism evidence="14 15">
    <name type="scientific">Cervus elaphus hippelaphus</name>
    <name type="common">European red deer</name>
    <dbReference type="NCBI Taxonomy" id="46360"/>
    <lineage>
        <taxon>Eukaryota</taxon>
        <taxon>Metazoa</taxon>
        <taxon>Chordata</taxon>
        <taxon>Craniata</taxon>
        <taxon>Vertebrata</taxon>
        <taxon>Euteleostomi</taxon>
        <taxon>Mammalia</taxon>
        <taxon>Eutheria</taxon>
        <taxon>Laurasiatheria</taxon>
        <taxon>Artiodactyla</taxon>
        <taxon>Ruminantia</taxon>
        <taxon>Pecora</taxon>
        <taxon>Cervidae</taxon>
        <taxon>Cervinae</taxon>
        <taxon>Cervus</taxon>
    </lineage>
</organism>
<evidence type="ECO:0000313" key="14">
    <source>
        <dbReference type="EMBL" id="OWK02589.1"/>
    </source>
</evidence>
<dbReference type="GO" id="GO:0005737">
    <property type="term" value="C:cytoplasm"/>
    <property type="evidence" value="ECO:0007669"/>
    <property type="project" value="UniProtKB-SubCell"/>
</dbReference>
<proteinExistence type="predicted"/>
<dbReference type="PANTHER" id="PTHR24394:SF24">
    <property type="entry name" value="ZINC FINGER AND BTB DOMAIN-CONTAINING PROTEIN 47"/>
    <property type="match status" value="1"/>
</dbReference>
<accession>A0A212C9C6</accession>
<feature type="compositionally biased region" description="Basic and acidic residues" evidence="11">
    <location>
        <begin position="801"/>
        <end position="819"/>
    </location>
</feature>
<dbReference type="CDD" id="cd18516">
    <property type="entry name" value="BACK_KLHL40_KBTBD5"/>
    <property type="match status" value="1"/>
</dbReference>
<evidence type="ECO:0000256" key="2">
    <source>
        <dbReference type="ARBA" id="ARBA00004496"/>
    </source>
</evidence>
<feature type="compositionally biased region" description="Acidic residues" evidence="11">
    <location>
        <begin position="305"/>
        <end position="322"/>
    </location>
</feature>
<keyword evidence="4" id="KW-0963">Cytoplasm</keyword>
<keyword evidence="5" id="KW-0479">Metal-binding</keyword>
<dbReference type="SMART" id="SM00355">
    <property type="entry name" value="ZnF_C2H2"/>
    <property type="match status" value="5"/>
</dbReference>
<dbReference type="PROSITE" id="PS50157">
    <property type="entry name" value="ZINC_FINGER_C2H2_2"/>
    <property type="match status" value="4"/>
</dbReference>
<evidence type="ECO:0000256" key="11">
    <source>
        <dbReference type="SAM" id="MobiDB-lite"/>
    </source>
</evidence>
<dbReference type="FunFam" id="3.30.160.60:FF:000550">
    <property type="entry name" value="Zinc finger and BTB domain-containing 47"/>
    <property type="match status" value="1"/>
</dbReference>
<dbReference type="OrthoDB" id="7327383at2759"/>
<reference evidence="14 15" key="1">
    <citation type="journal article" date="2018" name="Mol. Genet. Genomics">
        <title>The red deer Cervus elaphus genome CerEla1.0: sequencing, annotating, genes, and chromosomes.</title>
        <authorList>
            <person name="Bana N.A."/>
            <person name="Nyiri A."/>
            <person name="Nagy J."/>
            <person name="Frank K."/>
            <person name="Nagy T."/>
            <person name="Steger V."/>
            <person name="Schiller M."/>
            <person name="Lakatos P."/>
            <person name="Sugar L."/>
            <person name="Horn P."/>
            <person name="Barta E."/>
            <person name="Orosz L."/>
        </authorList>
    </citation>
    <scope>NUCLEOTIDE SEQUENCE [LARGE SCALE GENOMIC DNA]</scope>
    <source>
        <strain evidence="14">Hungarian</strain>
    </source>
</reference>
<feature type="domain" description="C2H2-type" evidence="13">
    <location>
        <begin position="449"/>
        <end position="476"/>
    </location>
</feature>
<name>A0A212C9C6_CEREH</name>
<dbReference type="SMART" id="SM00875">
    <property type="entry name" value="BACK"/>
    <property type="match status" value="1"/>
</dbReference>
<evidence type="ECO:0008006" key="16">
    <source>
        <dbReference type="Google" id="ProtNLM"/>
    </source>
</evidence>
<evidence type="ECO:0000256" key="4">
    <source>
        <dbReference type="ARBA" id="ARBA00022490"/>
    </source>
</evidence>
<evidence type="ECO:0000256" key="10">
    <source>
        <dbReference type="PROSITE-ProRule" id="PRU00042"/>
    </source>
</evidence>
<dbReference type="Pfam" id="PF00096">
    <property type="entry name" value="zf-C2H2"/>
    <property type="match status" value="3"/>
</dbReference>
<evidence type="ECO:0000256" key="1">
    <source>
        <dbReference type="ARBA" id="ARBA00004123"/>
    </source>
</evidence>
<dbReference type="Proteomes" id="UP000242450">
    <property type="component" value="Chromosome 24"/>
</dbReference>
<evidence type="ECO:0000313" key="15">
    <source>
        <dbReference type="Proteomes" id="UP000242450"/>
    </source>
</evidence>
<dbReference type="Gene3D" id="3.30.160.60">
    <property type="entry name" value="Classic Zinc Finger"/>
    <property type="match status" value="5"/>
</dbReference>
<dbReference type="Pfam" id="PF00651">
    <property type="entry name" value="BTB"/>
    <property type="match status" value="2"/>
</dbReference>
<comment type="caution">
    <text evidence="14">The sequence shown here is derived from an EMBL/GenBank/DDBJ whole genome shotgun (WGS) entry which is preliminary data.</text>
</comment>
<feature type="domain" description="C2H2-type" evidence="13">
    <location>
        <begin position="477"/>
        <end position="504"/>
    </location>
</feature>